<sequence>MKHLRFGALNIVFTEKVDGNQRDEENRQKVISKFKLNSVFIPRQKHTSVITTPENLDIDADGIYISQKNTAAGVLTADCLPVVITDYKRVAVVHAGWRGLVNGIIENALQFFKDEIFCFIGPSAGKCCYEVGEEFVENMLKKGIDSRYFYSNGSKITFSLKDLAADKMKRYGVKQIFDISLCSICSEDFFSYRKGDFDKRILTFSWLEE</sequence>
<protein>
    <recommendedName>
        <fullName evidence="12">Purine nucleoside phosphorylase</fullName>
    </recommendedName>
</protein>
<keyword evidence="11" id="KW-1185">Reference proteome</keyword>
<evidence type="ECO:0000256" key="8">
    <source>
        <dbReference type="ARBA" id="ARBA00048968"/>
    </source>
</evidence>
<proteinExistence type="inferred from homology"/>
<dbReference type="InterPro" id="IPR011324">
    <property type="entry name" value="Cytotoxic_necrot_fac-like_cat"/>
</dbReference>
<keyword evidence="5" id="KW-0378">Hydrolase</keyword>
<dbReference type="PANTHER" id="PTHR30616">
    <property type="entry name" value="UNCHARACTERIZED PROTEIN YFIH"/>
    <property type="match status" value="1"/>
</dbReference>
<comment type="similarity">
    <text evidence="2">Belongs to the purine nucleoside phosphorylase YfiH/LACC1 family.</text>
</comment>
<keyword evidence="4" id="KW-0479">Metal-binding</keyword>
<evidence type="ECO:0000256" key="4">
    <source>
        <dbReference type="ARBA" id="ARBA00022723"/>
    </source>
</evidence>
<dbReference type="RefSeq" id="WP_096999974.1">
    <property type="nucleotide sequence ID" value="NZ_OBEI01000002.1"/>
</dbReference>
<dbReference type="GO" id="GO:0017061">
    <property type="term" value="F:S-methyl-5-thioadenosine phosphorylase activity"/>
    <property type="evidence" value="ECO:0007669"/>
    <property type="project" value="UniProtKB-EC"/>
</dbReference>
<dbReference type="GO" id="GO:0016787">
    <property type="term" value="F:hydrolase activity"/>
    <property type="evidence" value="ECO:0007669"/>
    <property type="project" value="UniProtKB-KW"/>
</dbReference>
<dbReference type="SUPFAM" id="SSF64438">
    <property type="entry name" value="CNF1/YfiH-like putative cysteine hydrolases"/>
    <property type="match status" value="1"/>
</dbReference>
<dbReference type="InterPro" id="IPR003730">
    <property type="entry name" value="Cu_polyphenol_OxRdtase"/>
</dbReference>
<evidence type="ECO:0000256" key="3">
    <source>
        <dbReference type="ARBA" id="ARBA00022679"/>
    </source>
</evidence>
<dbReference type="Gene3D" id="3.60.140.10">
    <property type="entry name" value="CNF1/YfiH-like putative cysteine hydrolases"/>
    <property type="match status" value="1"/>
</dbReference>
<evidence type="ECO:0000256" key="2">
    <source>
        <dbReference type="ARBA" id="ARBA00007353"/>
    </source>
</evidence>
<dbReference type="GO" id="GO:0005507">
    <property type="term" value="F:copper ion binding"/>
    <property type="evidence" value="ECO:0007669"/>
    <property type="project" value="TreeGrafter"/>
</dbReference>
<comment type="catalytic activity">
    <reaction evidence="1">
        <text>inosine + phosphate = alpha-D-ribose 1-phosphate + hypoxanthine</text>
        <dbReference type="Rhea" id="RHEA:27646"/>
        <dbReference type="ChEBI" id="CHEBI:17368"/>
        <dbReference type="ChEBI" id="CHEBI:17596"/>
        <dbReference type="ChEBI" id="CHEBI:43474"/>
        <dbReference type="ChEBI" id="CHEBI:57720"/>
        <dbReference type="EC" id="2.4.2.1"/>
    </reaction>
    <physiologicalReaction direction="left-to-right" evidence="1">
        <dbReference type="Rhea" id="RHEA:27647"/>
    </physiologicalReaction>
</comment>
<evidence type="ECO:0000313" key="11">
    <source>
        <dbReference type="Proteomes" id="UP000219036"/>
    </source>
</evidence>
<dbReference type="Proteomes" id="UP000219036">
    <property type="component" value="Unassembled WGS sequence"/>
</dbReference>
<evidence type="ECO:0000256" key="1">
    <source>
        <dbReference type="ARBA" id="ARBA00000553"/>
    </source>
</evidence>
<evidence type="ECO:0008006" key="12">
    <source>
        <dbReference type="Google" id="ProtNLM"/>
    </source>
</evidence>
<comment type="catalytic activity">
    <reaction evidence="8">
        <text>adenosine + phosphate = alpha-D-ribose 1-phosphate + adenine</text>
        <dbReference type="Rhea" id="RHEA:27642"/>
        <dbReference type="ChEBI" id="CHEBI:16335"/>
        <dbReference type="ChEBI" id="CHEBI:16708"/>
        <dbReference type="ChEBI" id="CHEBI:43474"/>
        <dbReference type="ChEBI" id="CHEBI:57720"/>
        <dbReference type="EC" id="2.4.2.1"/>
    </reaction>
    <physiologicalReaction direction="left-to-right" evidence="8">
        <dbReference type="Rhea" id="RHEA:27643"/>
    </physiologicalReaction>
</comment>
<dbReference type="InterPro" id="IPR038371">
    <property type="entry name" value="Cu_polyphenol_OxRdtase_sf"/>
</dbReference>
<name>A0A285NBI3_9AQUI</name>
<evidence type="ECO:0000256" key="9">
    <source>
        <dbReference type="ARBA" id="ARBA00049893"/>
    </source>
</evidence>
<dbReference type="AlphaFoldDB" id="A0A285NBI3"/>
<comment type="catalytic activity">
    <reaction evidence="7">
        <text>adenosine + H2O + H(+) = inosine + NH4(+)</text>
        <dbReference type="Rhea" id="RHEA:24408"/>
        <dbReference type="ChEBI" id="CHEBI:15377"/>
        <dbReference type="ChEBI" id="CHEBI:15378"/>
        <dbReference type="ChEBI" id="CHEBI:16335"/>
        <dbReference type="ChEBI" id="CHEBI:17596"/>
        <dbReference type="ChEBI" id="CHEBI:28938"/>
        <dbReference type="EC" id="3.5.4.4"/>
    </reaction>
    <physiologicalReaction direction="left-to-right" evidence="7">
        <dbReference type="Rhea" id="RHEA:24409"/>
    </physiologicalReaction>
</comment>
<dbReference type="OrthoDB" id="4279at2"/>
<comment type="catalytic activity">
    <reaction evidence="9">
        <text>S-methyl-5'-thioadenosine + phosphate = 5-(methylsulfanyl)-alpha-D-ribose 1-phosphate + adenine</text>
        <dbReference type="Rhea" id="RHEA:11852"/>
        <dbReference type="ChEBI" id="CHEBI:16708"/>
        <dbReference type="ChEBI" id="CHEBI:17509"/>
        <dbReference type="ChEBI" id="CHEBI:43474"/>
        <dbReference type="ChEBI" id="CHEBI:58533"/>
        <dbReference type="EC" id="2.4.2.28"/>
    </reaction>
    <physiologicalReaction direction="left-to-right" evidence="9">
        <dbReference type="Rhea" id="RHEA:11853"/>
    </physiologicalReaction>
</comment>
<keyword evidence="3" id="KW-0808">Transferase</keyword>
<dbReference type="EMBL" id="OBEI01000002">
    <property type="protein sequence ID" value="SNZ06789.1"/>
    <property type="molecule type" value="Genomic_DNA"/>
</dbReference>
<dbReference type="PANTHER" id="PTHR30616:SF2">
    <property type="entry name" value="PURINE NUCLEOSIDE PHOSPHORYLASE LACC1"/>
    <property type="match status" value="1"/>
</dbReference>
<reference evidence="11" key="1">
    <citation type="submission" date="2017-09" db="EMBL/GenBank/DDBJ databases">
        <authorList>
            <person name="Varghese N."/>
            <person name="Submissions S."/>
        </authorList>
    </citation>
    <scope>NUCLEOTIDE SEQUENCE [LARGE SCALE GENOMIC DNA]</scope>
    <source>
        <strain evidence="11">DSM 15103</strain>
    </source>
</reference>
<dbReference type="CDD" id="cd16833">
    <property type="entry name" value="YfiH"/>
    <property type="match status" value="1"/>
</dbReference>
<dbReference type="Pfam" id="PF02578">
    <property type="entry name" value="Cu-oxidase_4"/>
    <property type="match status" value="1"/>
</dbReference>
<accession>A0A285NBI3</accession>
<organism evidence="10 11">
    <name type="scientific">Persephonella hydrogeniphila</name>
    <dbReference type="NCBI Taxonomy" id="198703"/>
    <lineage>
        <taxon>Bacteria</taxon>
        <taxon>Pseudomonadati</taxon>
        <taxon>Aquificota</taxon>
        <taxon>Aquificia</taxon>
        <taxon>Aquificales</taxon>
        <taxon>Hydrogenothermaceae</taxon>
        <taxon>Persephonella</taxon>
    </lineage>
</organism>
<evidence type="ECO:0000256" key="7">
    <source>
        <dbReference type="ARBA" id="ARBA00047989"/>
    </source>
</evidence>
<gene>
    <name evidence="10" type="ORF">SAMN06265182_0799</name>
</gene>
<evidence type="ECO:0000256" key="5">
    <source>
        <dbReference type="ARBA" id="ARBA00022801"/>
    </source>
</evidence>
<keyword evidence="6" id="KW-0862">Zinc</keyword>
<evidence type="ECO:0000256" key="6">
    <source>
        <dbReference type="ARBA" id="ARBA00022833"/>
    </source>
</evidence>
<evidence type="ECO:0000313" key="10">
    <source>
        <dbReference type="EMBL" id="SNZ06789.1"/>
    </source>
</evidence>